<feature type="domain" description="DUF1549" evidence="2">
    <location>
        <begin position="56"/>
        <end position="262"/>
    </location>
</feature>
<protein>
    <submittedName>
        <fullName evidence="4">DUF1549 and DUF1553 domain-containing protein</fullName>
    </submittedName>
</protein>
<feature type="chain" id="PRO_5046910220" evidence="1">
    <location>
        <begin position="25"/>
        <end position="764"/>
    </location>
</feature>
<dbReference type="PANTHER" id="PTHR35889:SF3">
    <property type="entry name" value="F-BOX DOMAIN-CONTAINING PROTEIN"/>
    <property type="match status" value="1"/>
</dbReference>
<evidence type="ECO:0000256" key="1">
    <source>
        <dbReference type="SAM" id="SignalP"/>
    </source>
</evidence>
<evidence type="ECO:0000313" key="4">
    <source>
        <dbReference type="EMBL" id="MFC4313834.1"/>
    </source>
</evidence>
<dbReference type="Proteomes" id="UP001595904">
    <property type="component" value="Unassembled WGS sequence"/>
</dbReference>
<feature type="signal peptide" evidence="1">
    <location>
        <begin position="1"/>
        <end position="24"/>
    </location>
</feature>
<dbReference type="InterPro" id="IPR022655">
    <property type="entry name" value="DUF1553"/>
</dbReference>
<dbReference type="RefSeq" id="WP_380604509.1">
    <property type="nucleotide sequence ID" value="NZ_JBHSDU010000015.1"/>
</dbReference>
<dbReference type="EMBL" id="JBHSDU010000015">
    <property type="protein sequence ID" value="MFC4313834.1"/>
    <property type="molecule type" value="Genomic_DNA"/>
</dbReference>
<proteinExistence type="predicted"/>
<organism evidence="4 5">
    <name type="scientific">Steroidobacter flavus</name>
    <dbReference type="NCBI Taxonomy" id="1842136"/>
    <lineage>
        <taxon>Bacteria</taxon>
        <taxon>Pseudomonadati</taxon>
        <taxon>Pseudomonadota</taxon>
        <taxon>Gammaproteobacteria</taxon>
        <taxon>Steroidobacterales</taxon>
        <taxon>Steroidobacteraceae</taxon>
        <taxon>Steroidobacter</taxon>
    </lineage>
</organism>
<dbReference type="PANTHER" id="PTHR35889">
    <property type="entry name" value="CYCLOINULO-OLIGOSACCHARIDE FRUCTANOTRANSFERASE-RELATED"/>
    <property type="match status" value="1"/>
</dbReference>
<dbReference type="InterPro" id="IPR011444">
    <property type="entry name" value="DUF1549"/>
</dbReference>
<keyword evidence="5" id="KW-1185">Reference proteome</keyword>
<dbReference type="Pfam" id="PF07587">
    <property type="entry name" value="PSD1"/>
    <property type="match status" value="1"/>
</dbReference>
<comment type="caution">
    <text evidence="4">The sequence shown here is derived from an EMBL/GenBank/DDBJ whole genome shotgun (WGS) entry which is preliminary data.</text>
</comment>
<evidence type="ECO:0000259" key="2">
    <source>
        <dbReference type="Pfam" id="PF07583"/>
    </source>
</evidence>
<keyword evidence="1" id="KW-0732">Signal</keyword>
<dbReference type="Pfam" id="PF07583">
    <property type="entry name" value="PSCyt2"/>
    <property type="match status" value="1"/>
</dbReference>
<feature type="domain" description="DUF1553" evidence="3">
    <location>
        <begin position="447"/>
        <end position="707"/>
    </location>
</feature>
<name>A0ABV8T1U8_9GAMM</name>
<sequence>MSVLKNLARGALSLSLAAVTVVFAADPPPARAWWAYQPLASVGVPEVKHRDWVRTPIDAFVLAKLEEKQLQPSKDADRAAFIRRATLDVWGVIPTPEEVDAFVSDRSPQAYEKLVDGLLASPRYGERQGRRWLDLARYADSVGYTNDEDRPNAWRYRDYVIAAFNDDKPYDRFIREQIAGDELWPEDQQALIATGFLRYYPDDSNSRDLYLKKYDNTTDMTDTVGTVFLAQTVGCARCHNHKVDRISQKEYFQLQAFFANTSARDDIPAAKGTYELEYDKQQAIWQEATKDIRAQRKAVLDEVRAKAEAHYISRFLDNTRDSLNKPEEQWTPDDRWVNNRNKIYRTEGNLADYLEDSQDPADKERLARYKALNDQLKKFDHLRPKRGTSNSISAITELGHPEAPATHLLFTGSLDQPRDEVQPGIPAILNVSKKQLAIAPTQTSSGRRTALAGFIADSTSSPLTVRVYVNRVWAQYFGRGIVNTVSDFGRAGEEPTHPELLEYLANRFVADGWSTKKLHRQILLSSVYRQSSAYREDLQSADPDNKLLGTFPRIRLDAEQIRDSLLVASGKLNETRGGPSVFPPIPATAVTDNRQGRYDWRASVDESDYNRRSVYIFTKRSQPYPLLNTFDMASADVVHSKRETTTTPLQSLVLINSDAVFDWSRALAGRVLSEAGSKQSEQFERLYRILYARSPDKFESNALAQFLNQQEAAIRAQLPSGQFAVALPVGLKNDPTPSSDPVRLAAFVDLTHSLVAANEFVYRY</sequence>
<accession>A0ABV8T1U8</accession>
<evidence type="ECO:0000259" key="3">
    <source>
        <dbReference type="Pfam" id="PF07587"/>
    </source>
</evidence>
<gene>
    <name evidence="4" type="ORF">ACFPN2_32470</name>
</gene>
<reference evidence="5" key="1">
    <citation type="journal article" date="2019" name="Int. J. Syst. Evol. Microbiol.">
        <title>The Global Catalogue of Microorganisms (GCM) 10K type strain sequencing project: providing services to taxonomists for standard genome sequencing and annotation.</title>
        <authorList>
            <consortium name="The Broad Institute Genomics Platform"/>
            <consortium name="The Broad Institute Genome Sequencing Center for Infectious Disease"/>
            <person name="Wu L."/>
            <person name="Ma J."/>
        </authorList>
    </citation>
    <scope>NUCLEOTIDE SEQUENCE [LARGE SCALE GENOMIC DNA]</scope>
    <source>
        <strain evidence="5">CGMCC 1.10759</strain>
    </source>
</reference>
<evidence type="ECO:0000313" key="5">
    <source>
        <dbReference type="Proteomes" id="UP001595904"/>
    </source>
</evidence>